<evidence type="ECO:0000256" key="5">
    <source>
        <dbReference type="ARBA" id="ARBA00023136"/>
    </source>
</evidence>
<proteinExistence type="inferred from homology"/>
<dbReference type="EMBL" id="JALIRP010000001">
    <property type="protein sequence ID" value="MCJ8010361.1"/>
    <property type="molecule type" value="Genomic_DNA"/>
</dbReference>
<comment type="caution">
    <text evidence="7">The sequence shown here is derived from an EMBL/GenBank/DDBJ whole genome shotgun (WGS) entry which is preliminary data.</text>
</comment>
<sequence length="218" mass="24614">MLKRLLPAAILIMGLLYIFLLHSIPFKLIPMALILIYGYLRAPAAKSKYVWLTLSGLFFCMMGDGLIQWFLIGLSAFLVGHLFYLSAFTIRWTFSRVRIISIIPIACFASYMAWKLFHSLQSSGNDGLILPVMLYLIVISLMGFFAIMSGNLPASCGAVLFMASDSILSWNMFISDIKYSDVWIMTTYYAAQFLIASSIGYKARLSGKENDNYRELQV</sequence>
<feature type="transmembrane region" description="Helical" evidence="6">
    <location>
        <begin position="128"/>
        <end position="147"/>
    </location>
</feature>
<accession>A0A9X1WKU8</accession>
<protein>
    <submittedName>
        <fullName evidence="7">Lysoplasmalogenase</fullName>
    </submittedName>
</protein>
<dbReference type="PANTHER" id="PTHR31885:SF6">
    <property type="entry name" value="GH04784P"/>
    <property type="match status" value="1"/>
</dbReference>
<dbReference type="AlphaFoldDB" id="A0A9X1WKU8"/>
<keyword evidence="5 6" id="KW-0472">Membrane</keyword>
<evidence type="ECO:0000256" key="3">
    <source>
        <dbReference type="ARBA" id="ARBA00022692"/>
    </source>
</evidence>
<organism evidence="7 8">
    <name type="scientific">Paenibacillus mangrovi</name>
    <dbReference type="NCBI Taxonomy" id="2931978"/>
    <lineage>
        <taxon>Bacteria</taxon>
        <taxon>Bacillati</taxon>
        <taxon>Bacillota</taxon>
        <taxon>Bacilli</taxon>
        <taxon>Bacillales</taxon>
        <taxon>Paenibacillaceae</taxon>
        <taxon>Paenibacillus</taxon>
    </lineage>
</organism>
<keyword evidence="4 6" id="KW-1133">Transmembrane helix</keyword>
<feature type="transmembrane region" description="Helical" evidence="6">
    <location>
        <begin position="97"/>
        <end position="116"/>
    </location>
</feature>
<evidence type="ECO:0000256" key="2">
    <source>
        <dbReference type="ARBA" id="ARBA00007375"/>
    </source>
</evidence>
<dbReference type="RefSeq" id="WP_244718190.1">
    <property type="nucleotide sequence ID" value="NZ_JALIRP010000001.1"/>
</dbReference>
<reference evidence="7" key="1">
    <citation type="submission" date="2022-04" db="EMBL/GenBank/DDBJ databases">
        <title>Paenibacillus mangrovi sp. nov., a novel endophytic bacterium isolated from bark of Kandelia candel.</title>
        <authorList>
            <person name="Tuo L."/>
        </authorList>
    </citation>
    <scope>NUCLEOTIDE SEQUENCE</scope>
    <source>
        <strain evidence="7">KQZ6P-2</strain>
    </source>
</reference>
<dbReference type="GO" id="GO:0016020">
    <property type="term" value="C:membrane"/>
    <property type="evidence" value="ECO:0007669"/>
    <property type="project" value="UniProtKB-SubCell"/>
</dbReference>
<evidence type="ECO:0000313" key="8">
    <source>
        <dbReference type="Proteomes" id="UP001139347"/>
    </source>
</evidence>
<dbReference type="Pfam" id="PF07947">
    <property type="entry name" value="YhhN"/>
    <property type="match status" value="1"/>
</dbReference>
<comment type="subcellular location">
    <subcellularLocation>
        <location evidence="1">Membrane</location>
        <topology evidence="1">Multi-pass membrane protein</topology>
    </subcellularLocation>
</comment>
<evidence type="ECO:0000256" key="1">
    <source>
        <dbReference type="ARBA" id="ARBA00004141"/>
    </source>
</evidence>
<evidence type="ECO:0000313" key="7">
    <source>
        <dbReference type="EMBL" id="MCJ8010361.1"/>
    </source>
</evidence>
<evidence type="ECO:0000256" key="4">
    <source>
        <dbReference type="ARBA" id="ARBA00022989"/>
    </source>
</evidence>
<dbReference type="PANTHER" id="PTHR31885">
    <property type="entry name" value="GH04784P"/>
    <property type="match status" value="1"/>
</dbReference>
<dbReference type="InterPro" id="IPR012506">
    <property type="entry name" value="TMEM86B-like"/>
</dbReference>
<name>A0A9X1WKU8_9BACL</name>
<keyword evidence="3 6" id="KW-0812">Transmembrane</keyword>
<dbReference type="Proteomes" id="UP001139347">
    <property type="component" value="Unassembled WGS sequence"/>
</dbReference>
<feature type="transmembrane region" description="Helical" evidence="6">
    <location>
        <begin position="182"/>
        <end position="201"/>
    </location>
</feature>
<evidence type="ECO:0000256" key="6">
    <source>
        <dbReference type="SAM" id="Phobius"/>
    </source>
</evidence>
<feature type="transmembrane region" description="Helical" evidence="6">
    <location>
        <begin position="49"/>
        <end position="66"/>
    </location>
</feature>
<comment type="similarity">
    <text evidence="2">Belongs to the TMEM86 family.</text>
</comment>
<feature type="transmembrane region" description="Helical" evidence="6">
    <location>
        <begin position="6"/>
        <end position="37"/>
    </location>
</feature>
<gene>
    <name evidence="7" type="ORF">MUG84_01215</name>
</gene>
<keyword evidence="8" id="KW-1185">Reference proteome</keyword>
<dbReference type="GO" id="GO:0016787">
    <property type="term" value="F:hydrolase activity"/>
    <property type="evidence" value="ECO:0007669"/>
    <property type="project" value="TreeGrafter"/>
</dbReference>